<protein>
    <submittedName>
        <fullName evidence="2">Uncharacterized protein</fullName>
    </submittedName>
</protein>
<geneLocation type="plasmid" evidence="2 3">
    <name>pSRC7</name>
</geneLocation>
<name>I0GVK6_SELRL</name>
<dbReference type="Proteomes" id="UP000007887">
    <property type="component" value="Plasmid pSRC7"/>
</dbReference>
<proteinExistence type="predicted"/>
<evidence type="ECO:0000313" key="2">
    <source>
        <dbReference type="EMBL" id="BAL84793.1"/>
    </source>
</evidence>
<keyword evidence="1" id="KW-0175">Coiled coil</keyword>
<accession>I0GVK6</accession>
<dbReference type="PATRIC" id="fig|927704.6.peg.3604"/>
<sequence>MKGKANASEMVYLDDLHVNGYVTYSWTETKGISYTNTHFINAAHPVSFSFAKAANNGLIDIRNGNNIYFRDRVESTANLQSGRADKSRISVINWNRGMVKTLEGAKLITDNLEASGQSIDVKHGAIGTEAVINLAAKDGISFASDKGNLKICQAGLTGGADNGKVTITADGSIVNADSSSLISAPAVILTSENGTIGAGNDPLRVKAGSTVTSSKLDNSSLTATARKDVSIVQTEGDMRIASIVSKEGDVSLEAKNGSIVDANGGAYTDDSSAEERLARWQELGMISYTEAYDRHEAAASESKARRLSAIEGRFQQLATIEKNGVLTPNILRVSEYKSAAADYANDSGIAAARKEYITLMQAAENEADRKAARAKLQAAKEAYFQGKGFSKDEEKAIADYGDLSVSENYGWSKNELLYAIQDGIVNAKPGTFDIVNNPNVIGKNIILTAKNGGIGYDEAAVYIKNADLTKAANMKLLASAKAGDLTWDANGVTIRRQVPVTLDIKEGGTVQLNGKKNVYVSAAADSALNIKGGIYTDGNIRLSAGQGVSIADGTQLRGKNLSIFSGAGSIGSKDKFLEIMLSGWLMANSGNSIYVHQNGNMPLTLLSVAAGMDAYLRADNGIRMVNDYGLNMGYVRAGRLADFYTKQGNIEDVRILANGSVVNAKAPEGLVTLVAEGGKLKIGKIAESSAAAEIAAIKAEKQLNAQKEAYKKDVDKVLEEIYNSHSDTSSLGYWFYVYLKDKEYYGNDKFRMKNRINKVNGLLADFLADKGYTSDEINCLREYIEVMALEHPTEYTKAVTKSTMDAKTAAAEKAKLDKQIESLAKKRTEAEMRTHT</sequence>
<reference evidence="2 3" key="1">
    <citation type="submission" date="2011-10" db="EMBL/GenBank/DDBJ databases">
        <title>Whole genome sequence of Selenomonas ruminantium subsp. lactilytica TAM6421.</title>
        <authorList>
            <person name="Oguchi A."/>
            <person name="Ankai A."/>
            <person name="Kaneko J."/>
            <person name="Yamada-Narita S."/>
            <person name="Fukui S."/>
            <person name="Takahashi M."/>
            <person name="Onodera T."/>
            <person name="Kojima S."/>
            <person name="Fushimi T."/>
            <person name="Abe N."/>
            <person name="Kamio Y."/>
            <person name="Yamazaki S."/>
            <person name="Fujita N."/>
        </authorList>
    </citation>
    <scope>NUCLEOTIDE SEQUENCE [LARGE SCALE GENOMIC DNA]</scope>
    <source>
        <strain evidence="3">NBRC 103574 / TAM6421</strain>
        <plasmid evidence="2 3">pSRC7</plasmid>
    </source>
</reference>
<gene>
    <name evidence="2" type="ordered locus">SELR_pSRC700100</name>
</gene>
<dbReference type="AlphaFoldDB" id="I0GVK6"/>
<organism evidence="2 3">
    <name type="scientific">Selenomonas ruminantium subsp. lactilytica (strain NBRC 103574 / TAM6421)</name>
    <dbReference type="NCBI Taxonomy" id="927704"/>
    <lineage>
        <taxon>Bacteria</taxon>
        <taxon>Bacillati</taxon>
        <taxon>Bacillota</taxon>
        <taxon>Negativicutes</taxon>
        <taxon>Selenomonadales</taxon>
        <taxon>Selenomonadaceae</taxon>
        <taxon>Selenomonas</taxon>
    </lineage>
</organism>
<evidence type="ECO:0000313" key="3">
    <source>
        <dbReference type="Proteomes" id="UP000007887"/>
    </source>
</evidence>
<keyword evidence="2" id="KW-0614">Plasmid</keyword>
<evidence type="ECO:0000256" key="1">
    <source>
        <dbReference type="SAM" id="Coils"/>
    </source>
</evidence>
<dbReference type="HOGENOM" id="CLU_339758_0_0_9"/>
<dbReference type="KEGG" id="sri:SELR_pSRC700100"/>
<dbReference type="EMBL" id="AP012296">
    <property type="protein sequence ID" value="BAL84793.1"/>
    <property type="molecule type" value="Genomic_DNA"/>
</dbReference>
<feature type="coiled-coil region" evidence="1">
    <location>
        <begin position="806"/>
        <end position="833"/>
    </location>
</feature>